<sequence length="131" mass="14371">MTALEIASLVVEVISWIALGTGLVILACAGVFRLVDGSWEPVDLVVVDGDGGASARWFAEDEFWDRSLKPAERERVDDAEEHRAFFRRGDAGRMRFERVHPGLKVTGMLGFVLTGVGVLALIASFVLLFLH</sequence>
<protein>
    <submittedName>
        <fullName evidence="2">Uncharacterized protein</fullName>
    </submittedName>
</protein>
<feature type="transmembrane region" description="Helical" evidence="1">
    <location>
        <begin position="6"/>
        <end position="32"/>
    </location>
</feature>
<dbReference type="AlphaFoldDB" id="A0A975IP53"/>
<dbReference type="RefSeq" id="WP_210896366.1">
    <property type="nucleotide sequence ID" value="NZ_CP071696.1"/>
</dbReference>
<evidence type="ECO:0000313" key="2">
    <source>
        <dbReference type="EMBL" id="QTX03606.1"/>
    </source>
</evidence>
<evidence type="ECO:0000313" key="3">
    <source>
        <dbReference type="Proteomes" id="UP000671914"/>
    </source>
</evidence>
<name>A0A975IP53_9MICO</name>
<keyword evidence="1" id="KW-0472">Membrane</keyword>
<keyword evidence="3" id="KW-1185">Reference proteome</keyword>
<reference evidence="2" key="1">
    <citation type="submission" date="2021-03" db="EMBL/GenBank/DDBJ databases">
        <title>Agromyces archimandritus sp. nov., isolated from the cockroach Archimandrita tessellata.</title>
        <authorList>
            <person name="Guzman J."/>
            <person name="Ortuzar M."/>
            <person name="Poehlein A."/>
            <person name="Daniel R."/>
            <person name="Trujillo M."/>
            <person name="Vilcinskas A."/>
        </authorList>
    </citation>
    <scope>NUCLEOTIDE SEQUENCE</scope>
    <source>
        <strain evidence="2">G127AT</strain>
    </source>
</reference>
<accession>A0A975IP53</accession>
<proteinExistence type="predicted"/>
<keyword evidence="1" id="KW-0812">Transmembrane</keyword>
<gene>
    <name evidence="2" type="ORF">G127AT_09640</name>
</gene>
<organism evidence="2 3">
    <name type="scientific">Agromyces archimandritae</name>
    <dbReference type="NCBI Taxonomy" id="2781962"/>
    <lineage>
        <taxon>Bacteria</taxon>
        <taxon>Bacillati</taxon>
        <taxon>Actinomycetota</taxon>
        <taxon>Actinomycetes</taxon>
        <taxon>Micrococcales</taxon>
        <taxon>Microbacteriaceae</taxon>
        <taxon>Agromyces</taxon>
    </lineage>
</organism>
<feature type="transmembrane region" description="Helical" evidence="1">
    <location>
        <begin position="103"/>
        <end position="130"/>
    </location>
</feature>
<keyword evidence="1" id="KW-1133">Transmembrane helix</keyword>
<dbReference type="EMBL" id="CP071696">
    <property type="protein sequence ID" value="QTX03606.1"/>
    <property type="molecule type" value="Genomic_DNA"/>
</dbReference>
<dbReference type="KEGG" id="aarc:G127AT_09640"/>
<dbReference type="Proteomes" id="UP000671914">
    <property type="component" value="Chromosome"/>
</dbReference>
<evidence type="ECO:0000256" key="1">
    <source>
        <dbReference type="SAM" id="Phobius"/>
    </source>
</evidence>